<dbReference type="AlphaFoldDB" id="A0A813L4M9"/>
<dbReference type="InterPro" id="IPR032861">
    <property type="entry name" value="TAXi_N"/>
</dbReference>
<keyword evidence="8 11" id="KW-0472">Membrane</keyword>
<sequence length="561" mass="59292">MVAGPVSARLHGSMSEGVYYAEVFVGLPSPQRASLIVDTGSWMTALTCKSCKDCGKHLEPHFDNSRSKTAEWIPCGAKCPGRCDKDRCGFRERYLEGSGIEGRWLQDRLHFSNGKGSEGDRSFKANLGCSSKESGLFAAQRQSGILGLAPGSAAKPTMTSQVLDGLRKDGMADASAFSLCLRSSGGGRLVFGSAEASQLRAGGQSGATQWVPLQTGGPHGKYAVEVQGLAVNGKPLSTRLGRAQLDSASTFTYLPREADRLLRRAVEDFCRLRNGCGGAEPPRPGAAAKNGLTCWRGRGGQEISLQLFPVLSWKLQSGVQVAWPPSSYLLRQGSEARRCYAFGPTDVLPDGSQVVLGASWMVDRSLLFDLGPPSRLGLRSAEGEDPCSESSPGSSSLLPLPVPPPRPKPALRGKKASLEASSTAPLVLERRSPRFESGQQQQQLQHPRIEEGQAPVAPSVAFPATAGSSGVRGNVSESITRPASGIALAEKVHGATTGAGAGGHQSLARSEEVLSFGGLEVILLVAAVCAASAGILGIFCHGSSRRVSRKWRLCLRRCLLF</sequence>
<feature type="region of interest" description="Disordered" evidence="10">
    <location>
        <begin position="377"/>
        <end position="450"/>
    </location>
</feature>
<evidence type="ECO:0000256" key="9">
    <source>
        <dbReference type="PIRSR" id="PIRSR601461-1"/>
    </source>
</evidence>
<dbReference type="InterPro" id="IPR032799">
    <property type="entry name" value="TAXi_C"/>
</dbReference>
<dbReference type="Pfam" id="PF14543">
    <property type="entry name" value="TAXi_N"/>
    <property type="match status" value="1"/>
</dbReference>
<dbReference type="GO" id="GO:0006508">
    <property type="term" value="P:proteolysis"/>
    <property type="evidence" value="ECO:0007669"/>
    <property type="project" value="UniProtKB-KW"/>
</dbReference>
<evidence type="ECO:0000256" key="2">
    <source>
        <dbReference type="ARBA" id="ARBA00007447"/>
    </source>
</evidence>
<dbReference type="InterPro" id="IPR001461">
    <property type="entry name" value="Aspartic_peptidase_A1"/>
</dbReference>
<dbReference type="PROSITE" id="PS51767">
    <property type="entry name" value="PEPTIDASE_A1"/>
    <property type="match status" value="1"/>
</dbReference>
<evidence type="ECO:0000256" key="8">
    <source>
        <dbReference type="ARBA" id="ARBA00023136"/>
    </source>
</evidence>
<comment type="caution">
    <text evidence="13">The sequence shown here is derived from an EMBL/GenBank/DDBJ whole genome shotgun (WGS) entry which is preliminary data.</text>
</comment>
<dbReference type="EMBL" id="CAJNNW010033605">
    <property type="protein sequence ID" value="CAE8719690.1"/>
    <property type="molecule type" value="Genomic_DNA"/>
</dbReference>
<dbReference type="SUPFAM" id="SSF50630">
    <property type="entry name" value="Acid proteases"/>
    <property type="match status" value="1"/>
</dbReference>
<feature type="compositionally biased region" description="Low complexity" evidence="10">
    <location>
        <begin position="388"/>
        <end position="399"/>
    </location>
</feature>
<dbReference type="Gene3D" id="2.40.70.10">
    <property type="entry name" value="Acid Proteases"/>
    <property type="match status" value="2"/>
</dbReference>
<dbReference type="PANTHER" id="PTHR13683">
    <property type="entry name" value="ASPARTYL PROTEASES"/>
    <property type="match status" value="1"/>
</dbReference>
<proteinExistence type="inferred from homology"/>
<evidence type="ECO:0000313" key="14">
    <source>
        <dbReference type="Proteomes" id="UP000626109"/>
    </source>
</evidence>
<keyword evidence="3" id="KW-0645">Protease</keyword>
<organism evidence="13 14">
    <name type="scientific">Polarella glacialis</name>
    <name type="common">Dinoflagellate</name>
    <dbReference type="NCBI Taxonomy" id="89957"/>
    <lineage>
        <taxon>Eukaryota</taxon>
        <taxon>Sar</taxon>
        <taxon>Alveolata</taxon>
        <taxon>Dinophyceae</taxon>
        <taxon>Suessiales</taxon>
        <taxon>Suessiaceae</taxon>
        <taxon>Polarella</taxon>
    </lineage>
</organism>
<feature type="domain" description="Peptidase A1" evidence="12">
    <location>
        <begin position="19"/>
        <end position="379"/>
    </location>
</feature>
<reference evidence="13" key="1">
    <citation type="submission" date="2021-02" db="EMBL/GenBank/DDBJ databases">
        <authorList>
            <person name="Dougan E. K."/>
            <person name="Rhodes N."/>
            <person name="Thang M."/>
            <person name="Chan C."/>
        </authorList>
    </citation>
    <scope>NUCLEOTIDE SEQUENCE</scope>
</reference>
<feature type="active site" evidence="9">
    <location>
        <position position="38"/>
    </location>
</feature>
<comment type="similarity">
    <text evidence="2">Belongs to the peptidase A1 family.</text>
</comment>
<dbReference type="GO" id="GO:0016020">
    <property type="term" value="C:membrane"/>
    <property type="evidence" value="ECO:0007669"/>
    <property type="project" value="UniProtKB-SubCell"/>
</dbReference>
<comment type="subcellular location">
    <subcellularLocation>
        <location evidence="1">Membrane</location>
    </subcellularLocation>
</comment>
<keyword evidence="6" id="KW-0378">Hydrolase</keyword>
<accession>A0A813L4M9</accession>
<evidence type="ECO:0000256" key="11">
    <source>
        <dbReference type="SAM" id="Phobius"/>
    </source>
</evidence>
<evidence type="ECO:0000256" key="4">
    <source>
        <dbReference type="ARBA" id="ARBA00022692"/>
    </source>
</evidence>
<feature type="transmembrane region" description="Helical" evidence="11">
    <location>
        <begin position="521"/>
        <end position="542"/>
    </location>
</feature>
<protein>
    <recommendedName>
        <fullName evidence="12">Peptidase A1 domain-containing protein</fullName>
    </recommendedName>
</protein>
<evidence type="ECO:0000256" key="1">
    <source>
        <dbReference type="ARBA" id="ARBA00004370"/>
    </source>
</evidence>
<gene>
    <name evidence="13" type="ORF">PGLA2088_LOCUS40828</name>
</gene>
<evidence type="ECO:0000256" key="10">
    <source>
        <dbReference type="SAM" id="MobiDB-lite"/>
    </source>
</evidence>
<evidence type="ECO:0000256" key="5">
    <source>
        <dbReference type="ARBA" id="ARBA00022729"/>
    </source>
</evidence>
<dbReference type="PANTHER" id="PTHR13683:SF375">
    <property type="entry name" value="PEPTIDASE A1 DOMAIN-CONTAINING PROTEIN"/>
    <property type="match status" value="1"/>
</dbReference>
<keyword evidence="5" id="KW-0732">Signal</keyword>
<name>A0A813L4M9_POLGL</name>
<feature type="active site" evidence="9">
    <location>
        <position position="246"/>
    </location>
</feature>
<evidence type="ECO:0000313" key="13">
    <source>
        <dbReference type="EMBL" id="CAE8719690.1"/>
    </source>
</evidence>
<keyword evidence="4 11" id="KW-0812">Transmembrane</keyword>
<dbReference type="Pfam" id="PF14541">
    <property type="entry name" value="TAXi_C"/>
    <property type="match status" value="1"/>
</dbReference>
<dbReference type="GO" id="GO:0004190">
    <property type="term" value="F:aspartic-type endopeptidase activity"/>
    <property type="evidence" value="ECO:0007669"/>
    <property type="project" value="InterPro"/>
</dbReference>
<keyword evidence="7 11" id="KW-1133">Transmembrane helix</keyword>
<evidence type="ECO:0000256" key="7">
    <source>
        <dbReference type="ARBA" id="ARBA00022989"/>
    </source>
</evidence>
<dbReference type="Proteomes" id="UP000626109">
    <property type="component" value="Unassembled WGS sequence"/>
</dbReference>
<dbReference type="InterPro" id="IPR021109">
    <property type="entry name" value="Peptidase_aspartic_dom_sf"/>
</dbReference>
<dbReference type="InterPro" id="IPR033121">
    <property type="entry name" value="PEPTIDASE_A1"/>
</dbReference>
<evidence type="ECO:0000259" key="12">
    <source>
        <dbReference type="PROSITE" id="PS51767"/>
    </source>
</evidence>
<evidence type="ECO:0000256" key="6">
    <source>
        <dbReference type="ARBA" id="ARBA00022801"/>
    </source>
</evidence>
<evidence type="ECO:0000256" key="3">
    <source>
        <dbReference type="ARBA" id="ARBA00022670"/>
    </source>
</evidence>